<keyword evidence="7" id="KW-1185">Reference proteome</keyword>
<keyword evidence="3" id="KW-0010">Activator</keyword>
<feature type="domain" description="HTH araC/xylS-type" evidence="5">
    <location>
        <begin position="184"/>
        <end position="282"/>
    </location>
</feature>
<protein>
    <submittedName>
        <fullName evidence="6">AraC family transcriptional regulator</fullName>
    </submittedName>
</protein>
<evidence type="ECO:0000259" key="5">
    <source>
        <dbReference type="PROSITE" id="PS01124"/>
    </source>
</evidence>
<dbReference type="SUPFAM" id="SSF46689">
    <property type="entry name" value="Homeodomain-like"/>
    <property type="match status" value="1"/>
</dbReference>
<dbReference type="PROSITE" id="PS01124">
    <property type="entry name" value="HTH_ARAC_FAMILY_2"/>
    <property type="match status" value="1"/>
</dbReference>
<dbReference type="Proteomes" id="UP001520654">
    <property type="component" value="Unassembled WGS sequence"/>
</dbReference>
<evidence type="ECO:0000313" key="6">
    <source>
        <dbReference type="EMBL" id="MCC0094321.1"/>
    </source>
</evidence>
<keyword evidence="4" id="KW-0804">Transcription</keyword>
<dbReference type="PANTHER" id="PTHR46796">
    <property type="entry name" value="HTH-TYPE TRANSCRIPTIONAL ACTIVATOR RHAS-RELATED"/>
    <property type="match status" value="1"/>
</dbReference>
<dbReference type="InterPro" id="IPR050204">
    <property type="entry name" value="AraC_XylS_family_regulators"/>
</dbReference>
<proteinExistence type="predicted"/>
<evidence type="ECO:0000256" key="4">
    <source>
        <dbReference type="ARBA" id="ARBA00023163"/>
    </source>
</evidence>
<dbReference type="InterPro" id="IPR018060">
    <property type="entry name" value="HTH_AraC"/>
</dbReference>
<gene>
    <name evidence="6" type="ORF">K7B10_05860</name>
</gene>
<dbReference type="Pfam" id="PF02311">
    <property type="entry name" value="AraC_binding"/>
    <property type="match status" value="1"/>
</dbReference>
<organism evidence="6 7">
    <name type="scientific">Streptomyces flavotricini</name>
    <dbReference type="NCBI Taxonomy" id="66888"/>
    <lineage>
        <taxon>Bacteria</taxon>
        <taxon>Bacillati</taxon>
        <taxon>Actinomycetota</taxon>
        <taxon>Actinomycetes</taxon>
        <taxon>Kitasatosporales</taxon>
        <taxon>Streptomycetaceae</taxon>
        <taxon>Streptomyces</taxon>
    </lineage>
</organism>
<evidence type="ECO:0000256" key="1">
    <source>
        <dbReference type="ARBA" id="ARBA00023015"/>
    </source>
</evidence>
<dbReference type="PRINTS" id="PR00032">
    <property type="entry name" value="HTHARAC"/>
</dbReference>
<comment type="caution">
    <text evidence="6">The sequence shown here is derived from an EMBL/GenBank/DDBJ whole genome shotgun (WGS) entry which is preliminary data.</text>
</comment>
<evidence type="ECO:0000256" key="2">
    <source>
        <dbReference type="ARBA" id="ARBA00023125"/>
    </source>
</evidence>
<dbReference type="EMBL" id="JAINUL010000001">
    <property type="protein sequence ID" value="MCC0094321.1"/>
    <property type="molecule type" value="Genomic_DNA"/>
</dbReference>
<dbReference type="SMART" id="SM00342">
    <property type="entry name" value="HTH_ARAC"/>
    <property type="match status" value="1"/>
</dbReference>
<keyword evidence="1" id="KW-0805">Transcription regulation</keyword>
<name>A0ABS8DZQ8_9ACTN</name>
<dbReference type="InterPro" id="IPR037923">
    <property type="entry name" value="HTH-like"/>
</dbReference>
<dbReference type="Gene3D" id="1.10.10.60">
    <property type="entry name" value="Homeodomain-like"/>
    <property type="match status" value="1"/>
</dbReference>
<sequence>MPTPPYSSPPCSSPPYSSWMRYFSPTANHRRLGLVCLGVGVQQGLLPVVGPRALDHHVAVVVTRGRGWFSHAGRAPQPVTAPALLWLVPGVEHHYGPDPETGWDECFVDFAGRSVEAYTDLGYVTPEHPLVPLSGTEGVRHVVDGIVRAARRGGPLLEVEAAAAVHGLLVALRYARAEVSRHGDAVMDALARDALLPISVAEHAARLGIPLPELRGAVRRSTGEGVKEYLLGIRLSRAKELLARTDLPVAGIARRVGYEDPAYFSRLFSRRVGMAPVRFRRQQSMPRPQGR</sequence>
<accession>A0ABS8DZQ8</accession>
<dbReference type="InterPro" id="IPR009057">
    <property type="entry name" value="Homeodomain-like_sf"/>
</dbReference>
<dbReference type="SUPFAM" id="SSF51215">
    <property type="entry name" value="Regulatory protein AraC"/>
    <property type="match status" value="1"/>
</dbReference>
<dbReference type="InterPro" id="IPR003313">
    <property type="entry name" value="AraC-bd"/>
</dbReference>
<evidence type="ECO:0000256" key="3">
    <source>
        <dbReference type="ARBA" id="ARBA00023159"/>
    </source>
</evidence>
<reference evidence="6 7" key="1">
    <citation type="submission" date="2021-08" db="EMBL/GenBank/DDBJ databases">
        <title>Genomic Architecture of Streptomyces flavotricini NGL1 and Streptomyces erythrochromogenes HMS4 With Differential Plant Beneficial attributes and laccase production capabilities.</title>
        <authorList>
            <person name="Salwan R."/>
            <person name="Kaur R."/>
            <person name="Sharma V."/>
        </authorList>
    </citation>
    <scope>NUCLEOTIDE SEQUENCE [LARGE SCALE GENOMIC DNA]</scope>
    <source>
        <strain evidence="6 7">NGL1</strain>
    </source>
</reference>
<dbReference type="PANTHER" id="PTHR46796:SF7">
    <property type="entry name" value="ARAC FAMILY TRANSCRIPTIONAL REGULATOR"/>
    <property type="match status" value="1"/>
</dbReference>
<evidence type="ECO:0000313" key="7">
    <source>
        <dbReference type="Proteomes" id="UP001520654"/>
    </source>
</evidence>
<dbReference type="InterPro" id="IPR020449">
    <property type="entry name" value="Tscrpt_reg_AraC-type_HTH"/>
</dbReference>
<dbReference type="Pfam" id="PF12833">
    <property type="entry name" value="HTH_18"/>
    <property type="match status" value="1"/>
</dbReference>
<dbReference type="PROSITE" id="PS00041">
    <property type="entry name" value="HTH_ARAC_FAMILY_1"/>
    <property type="match status" value="1"/>
</dbReference>
<keyword evidence="2" id="KW-0238">DNA-binding</keyword>
<dbReference type="InterPro" id="IPR018062">
    <property type="entry name" value="HTH_AraC-typ_CS"/>
</dbReference>